<dbReference type="SMART" id="SM00479">
    <property type="entry name" value="EXOIII"/>
    <property type="match status" value="1"/>
</dbReference>
<dbReference type="FunFam" id="3.30.420.10:FF:000019">
    <property type="entry name" value="RNA exonuclease NEF-sp"/>
    <property type="match status" value="1"/>
</dbReference>
<dbReference type="InterPro" id="IPR047021">
    <property type="entry name" value="REXO1/3/4-like"/>
</dbReference>
<keyword evidence="9" id="KW-1185">Reference proteome</keyword>
<dbReference type="InterPro" id="IPR036397">
    <property type="entry name" value="RNaseH_sf"/>
</dbReference>
<evidence type="ECO:0000256" key="4">
    <source>
        <dbReference type="ARBA" id="ARBA00022801"/>
    </source>
</evidence>
<dbReference type="GO" id="GO:0005634">
    <property type="term" value="C:nucleus"/>
    <property type="evidence" value="ECO:0007669"/>
    <property type="project" value="UniProtKB-SubCell"/>
</dbReference>
<dbReference type="Proteomes" id="UP000030746">
    <property type="component" value="Unassembled WGS sequence"/>
</dbReference>
<dbReference type="EMBL" id="KB200521">
    <property type="protein sequence ID" value="ESP01259.1"/>
    <property type="molecule type" value="Genomic_DNA"/>
</dbReference>
<dbReference type="OrthoDB" id="206335at2759"/>
<dbReference type="GeneID" id="20230772"/>
<dbReference type="InterPro" id="IPR012337">
    <property type="entry name" value="RNaseH-like_sf"/>
</dbReference>
<reference evidence="8 9" key="1">
    <citation type="journal article" date="2013" name="Nature">
        <title>Insights into bilaterian evolution from three spiralian genomes.</title>
        <authorList>
            <person name="Simakov O."/>
            <person name="Marletaz F."/>
            <person name="Cho S.J."/>
            <person name="Edsinger-Gonzales E."/>
            <person name="Havlak P."/>
            <person name="Hellsten U."/>
            <person name="Kuo D.H."/>
            <person name="Larsson T."/>
            <person name="Lv J."/>
            <person name="Arendt D."/>
            <person name="Savage R."/>
            <person name="Osoegawa K."/>
            <person name="de Jong P."/>
            <person name="Grimwood J."/>
            <person name="Chapman J.A."/>
            <person name="Shapiro H."/>
            <person name="Aerts A."/>
            <person name="Otillar R.P."/>
            <person name="Terry A.Y."/>
            <person name="Boore J.L."/>
            <person name="Grigoriev I.V."/>
            <person name="Lindberg D.R."/>
            <person name="Seaver E.C."/>
            <person name="Weisblat D.A."/>
            <person name="Putnam N.H."/>
            <person name="Rokhsar D.S."/>
        </authorList>
    </citation>
    <scope>NUCLEOTIDE SEQUENCE [LARGE SCALE GENOMIC DNA]</scope>
</reference>
<dbReference type="Gene3D" id="3.30.420.10">
    <property type="entry name" value="Ribonuclease H-like superfamily/Ribonuclease H"/>
    <property type="match status" value="1"/>
</dbReference>
<dbReference type="GO" id="GO:0003676">
    <property type="term" value="F:nucleic acid binding"/>
    <property type="evidence" value="ECO:0007669"/>
    <property type="project" value="InterPro"/>
</dbReference>
<protein>
    <recommendedName>
        <fullName evidence="7">Exonuclease domain-containing protein</fullName>
    </recommendedName>
</protein>
<evidence type="ECO:0000256" key="5">
    <source>
        <dbReference type="ARBA" id="ARBA00022839"/>
    </source>
</evidence>
<comment type="similarity">
    <text evidence="2">Belongs to the REXO1/REXO3 family.</text>
</comment>
<keyword evidence="5" id="KW-0269">Exonuclease</keyword>
<evidence type="ECO:0000256" key="2">
    <source>
        <dbReference type="ARBA" id="ARBA00006357"/>
    </source>
</evidence>
<organism evidence="8 9">
    <name type="scientific">Lottia gigantea</name>
    <name type="common">Giant owl limpet</name>
    <dbReference type="NCBI Taxonomy" id="225164"/>
    <lineage>
        <taxon>Eukaryota</taxon>
        <taxon>Metazoa</taxon>
        <taxon>Spiralia</taxon>
        <taxon>Lophotrochozoa</taxon>
        <taxon>Mollusca</taxon>
        <taxon>Gastropoda</taxon>
        <taxon>Patellogastropoda</taxon>
        <taxon>Lottioidea</taxon>
        <taxon>Lottiidae</taxon>
        <taxon>Lottia</taxon>
    </lineage>
</organism>
<dbReference type="KEGG" id="lgi:LOTGIDRAFT_111751"/>
<evidence type="ECO:0000259" key="7">
    <source>
        <dbReference type="SMART" id="SM00479"/>
    </source>
</evidence>
<sequence>KNLKRPTVPAEYGSKVPTAIRQRYLNLIIDECLKFIKDEETAFKRGQEEEHVAYGRSSNKNIYLRMAVNTIKRLRSEADVKNNSPKKVVANAQSHEATLGGSRAAKTSFTLKRSGAHQTFFGDFSGAELYKRLSKYVTSEEDLQTNNFPRPDSNSSSSAKFYVDNKKIKDPTLKDYEKICNRCGKRFVVYPDCEYGSFEECSFHWGKAWKRKVAGQWETRYTCCSGDLSATGCAVSKAHTYESNKYENITGYMKTMPTSPPLDGNYGVYAMDCEMVYTTGGMELARVTVVGSDKQPVYETLVKPDYPLIDPNTRYSGIEEKDLDNVKTTLRNVQAVLLSLFNDKTILMGHSLESDLMAVKIIHNTVVDTSLVFPHRLGLPYKRALRNLMSEHLQKIIQNDEGGHDSNEDALACLELMQWRLKEDAKREHRRS</sequence>
<evidence type="ECO:0000313" key="9">
    <source>
        <dbReference type="Proteomes" id="UP000030746"/>
    </source>
</evidence>
<dbReference type="RefSeq" id="XP_009047893.1">
    <property type="nucleotide sequence ID" value="XM_009049645.1"/>
</dbReference>
<dbReference type="PANTHER" id="PTHR12801:SF115">
    <property type="entry name" value="FI18136P1-RELATED"/>
    <property type="match status" value="1"/>
</dbReference>
<dbReference type="InterPro" id="IPR031736">
    <property type="entry name" value="REXO1-like_dom"/>
</dbReference>
<feature type="non-terminal residue" evidence="8">
    <location>
        <position position="1"/>
    </location>
</feature>
<dbReference type="STRING" id="225164.V4AB80"/>
<dbReference type="AlphaFoldDB" id="V4AB80"/>
<name>V4AB80_LOTGI</name>
<keyword evidence="4" id="KW-0378">Hydrolase</keyword>
<proteinExistence type="inferred from homology"/>
<dbReference type="HOGENOM" id="CLU_022453_5_2_1"/>
<accession>V4AB80</accession>
<keyword evidence="3" id="KW-0540">Nuclease</keyword>
<dbReference type="Pfam" id="PF15870">
    <property type="entry name" value="EloA-BP1"/>
    <property type="match status" value="1"/>
</dbReference>
<dbReference type="SUPFAM" id="SSF53098">
    <property type="entry name" value="Ribonuclease H-like"/>
    <property type="match status" value="1"/>
</dbReference>
<dbReference type="GO" id="GO:0004527">
    <property type="term" value="F:exonuclease activity"/>
    <property type="evidence" value="ECO:0007669"/>
    <property type="project" value="UniProtKB-KW"/>
</dbReference>
<dbReference type="InterPro" id="IPR013520">
    <property type="entry name" value="Ribonucl_H"/>
</dbReference>
<evidence type="ECO:0000313" key="8">
    <source>
        <dbReference type="EMBL" id="ESP01259.1"/>
    </source>
</evidence>
<comment type="subcellular location">
    <subcellularLocation>
        <location evidence="1">Nucleus</location>
    </subcellularLocation>
</comment>
<dbReference type="CDD" id="cd06145">
    <property type="entry name" value="REX1_like"/>
    <property type="match status" value="1"/>
</dbReference>
<evidence type="ECO:0000256" key="3">
    <source>
        <dbReference type="ARBA" id="ARBA00022722"/>
    </source>
</evidence>
<keyword evidence="6" id="KW-0539">Nucleus</keyword>
<evidence type="ECO:0000256" key="6">
    <source>
        <dbReference type="ARBA" id="ARBA00023242"/>
    </source>
</evidence>
<dbReference type="CTD" id="20230772"/>
<dbReference type="InterPro" id="IPR034922">
    <property type="entry name" value="REX1-like_exo"/>
</dbReference>
<dbReference type="OMA" id="ACIRICA"/>
<dbReference type="PANTHER" id="PTHR12801">
    <property type="entry name" value="RNA EXONUCLEASE REXO1 / RECO3 FAMILY MEMBER-RELATED"/>
    <property type="match status" value="1"/>
</dbReference>
<feature type="domain" description="Exonuclease" evidence="7">
    <location>
        <begin position="267"/>
        <end position="426"/>
    </location>
</feature>
<gene>
    <name evidence="8" type="ORF">LOTGIDRAFT_111751</name>
</gene>
<evidence type="ECO:0000256" key="1">
    <source>
        <dbReference type="ARBA" id="ARBA00004123"/>
    </source>
</evidence>